<accession>A0A8K0ER17</accession>
<keyword evidence="10" id="KW-1185">Reference proteome</keyword>
<keyword evidence="3 5" id="KW-0371">Homeobox</keyword>
<dbReference type="Gene3D" id="1.10.10.60">
    <property type="entry name" value="Homeodomain-like"/>
    <property type="match status" value="1"/>
</dbReference>
<evidence type="ECO:0000256" key="3">
    <source>
        <dbReference type="ARBA" id="ARBA00023155"/>
    </source>
</evidence>
<dbReference type="SMART" id="SM00389">
    <property type="entry name" value="HOX"/>
    <property type="match status" value="1"/>
</dbReference>
<evidence type="ECO:0000256" key="6">
    <source>
        <dbReference type="RuleBase" id="RU000682"/>
    </source>
</evidence>
<dbReference type="OrthoDB" id="6159439at2759"/>
<proteinExistence type="predicted"/>
<dbReference type="InterPro" id="IPR009057">
    <property type="entry name" value="Homeodomain-like_sf"/>
</dbReference>
<dbReference type="EMBL" id="OV696688">
    <property type="protein sequence ID" value="CAH1257900.1"/>
    <property type="molecule type" value="Genomic_DNA"/>
</dbReference>
<evidence type="ECO:0000313" key="10">
    <source>
        <dbReference type="Proteomes" id="UP000838412"/>
    </source>
</evidence>
<dbReference type="Proteomes" id="UP000838412">
    <property type="component" value="Chromosome 3"/>
</dbReference>
<feature type="DNA-binding region" description="Homeobox" evidence="5">
    <location>
        <begin position="145"/>
        <end position="204"/>
    </location>
</feature>
<name>A0A8K0ER17_BRALA</name>
<dbReference type="PRINTS" id="PR00024">
    <property type="entry name" value="HOMEOBOX"/>
</dbReference>
<sequence length="299" mass="32949">MSLQYGTAHHSAPGPISVPAMYPTAPIQHHPTPFFIDDILGTRAATTTVTPVHPTPVTPTAISPLSAYARTPFYDHPALHSALQSGFTAVQHLTPYGHAGFASPIYPFPRHADYPHSLIDRHGVLKVGGKPLLWNPFLHRPLHKRKGGQVRFSNDQTLELEKKFESQKYLSPPERKRLAKSLQLTERQVKTWFQNRRAKWRRLKQGTGNFLVPAQRIVVDLGACTSDPTLANAMSAMPEAVTLKDEDEHELEKLEILERTDRCGRHAPCDRRVTVGGSGLSGDANGGTRAQDPYVGGGA</sequence>
<reference evidence="9" key="1">
    <citation type="submission" date="2022-01" db="EMBL/GenBank/DDBJ databases">
        <authorList>
            <person name="Braso-Vives M."/>
        </authorList>
    </citation>
    <scope>NUCLEOTIDE SEQUENCE</scope>
</reference>
<feature type="domain" description="Homeobox" evidence="8">
    <location>
        <begin position="143"/>
        <end position="203"/>
    </location>
</feature>
<evidence type="ECO:0000256" key="5">
    <source>
        <dbReference type="PROSITE-ProRule" id="PRU00108"/>
    </source>
</evidence>
<dbReference type="GO" id="GO:0000978">
    <property type="term" value="F:RNA polymerase II cis-regulatory region sequence-specific DNA binding"/>
    <property type="evidence" value="ECO:0007669"/>
    <property type="project" value="TreeGrafter"/>
</dbReference>
<organism evidence="9 10">
    <name type="scientific">Branchiostoma lanceolatum</name>
    <name type="common">Common lancelet</name>
    <name type="synonym">Amphioxus lanceolatum</name>
    <dbReference type="NCBI Taxonomy" id="7740"/>
    <lineage>
        <taxon>Eukaryota</taxon>
        <taxon>Metazoa</taxon>
        <taxon>Chordata</taxon>
        <taxon>Cephalochordata</taxon>
        <taxon>Leptocardii</taxon>
        <taxon>Amphioxiformes</taxon>
        <taxon>Branchiostomatidae</taxon>
        <taxon>Branchiostoma</taxon>
    </lineage>
</organism>
<keyword evidence="4 5" id="KW-0539">Nucleus</keyword>
<evidence type="ECO:0000256" key="4">
    <source>
        <dbReference type="ARBA" id="ARBA00023242"/>
    </source>
</evidence>
<dbReference type="CDD" id="cd00086">
    <property type="entry name" value="homeodomain"/>
    <property type="match status" value="1"/>
</dbReference>
<evidence type="ECO:0000256" key="1">
    <source>
        <dbReference type="ARBA" id="ARBA00004123"/>
    </source>
</evidence>
<dbReference type="InterPro" id="IPR020479">
    <property type="entry name" value="HD_metazoa"/>
</dbReference>
<dbReference type="InterPro" id="IPR051000">
    <property type="entry name" value="Homeobox_DNA-bind_prot"/>
</dbReference>
<dbReference type="GO" id="GO:0000981">
    <property type="term" value="F:DNA-binding transcription factor activity, RNA polymerase II-specific"/>
    <property type="evidence" value="ECO:0007669"/>
    <property type="project" value="InterPro"/>
</dbReference>
<evidence type="ECO:0000313" key="9">
    <source>
        <dbReference type="EMBL" id="CAH1257900.1"/>
    </source>
</evidence>
<dbReference type="PANTHER" id="PTHR24324:SF5">
    <property type="entry name" value="HEMATOPOIETICALLY-EXPRESSED HOMEOBOX PROTEIN HHEX"/>
    <property type="match status" value="1"/>
</dbReference>
<dbReference type="InterPro" id="IPR017970">
    <property type="entry name" value="Homeobox_CS"/>
</dbReference>
<dbReference type="AlphaFoldDB" id="A0A8K0ER17"/>
<comment type="subcellular location">
    <subcellularLocation>
        <location evidence="1 5 6">Nucleus</location>
    </subcellularLocation>
</comment>
<dbReference type="SUPFAM" id="SSF46689">
    <property type="entry name" value="Homeodomain-like"/>
    <property type="match status" value="1"/>
</dbReference>
<dbReference type="FunFam" id="1.10.10.60:FF:000721">
    <property type="entry name" value="Hematopoietically-expressed homeobox protein HHEX"/>
    <property type="match status" value="1"/>
</dbReference>
<dbReference type="PROSITE" id="PS00027">
    <property type="entry name" value="HOMEOBOX_1"/>
    <property type="match status" value="1"/>
</dbReference>
<feature type="region of interest" description="Disordered" evidence="7">
    <location>
        <begin position="274"/>
        <end position="299"/>
    </location>
</feature>
<dbReference type="GO" id="GO:0030154">
    <property type="term" value="P:cell differentiation"/>
    <property type="evidence" value="ECO:0007669"/>
    <property type="project" value="TreeGrafter"/>
</dbReference>
<dbReference type="InterPro" id="IPR001356">
    <property type="entry name" value="HD"/>
</dbReference>
<evidence type="ECO:0000256" key="7">
    <source>
        <dbReference type="SAM" id="MobiDB-lite"/>
    </source>
</evidence>
<dbReference type="GO" id="GO:0005634">
    <property type="term" value="C:nucleus"/>
    <property type="evidence" value="ECO:0007669"/>
    <property type="project" value="UniProtKB-SubCell"/>
</dbReference>
<dbReference type="PROSITE" id="PS50071">
    <property type="entry name" value="HOMEOBOX_2"/>
    <property type="match status" value="1"/>
</dbReference>
<dbReference type="Pfam" id="PF00046">
    <property type="entry name" value="Homeodomain"/>
    <property type="match status" value="1"/>
</dbReference>
<protein>
    <submittedName>
        <fullName evidence="9">HHEX protein</fullName>
    </submittedName>
</protein>
<dbReference type="PANTHER" id="PTHR24324">
    <property type="entry name" value="HOMEOBOX PROTEIN HHEX"/>
    <property type="match status" value="1"/>
</dbReference>
<evidence type="ECO:0000259" key="8">
    <source>
        <dbReference type="PROSITE" id="PS50071"/>
    </source>
</evidence>
<evidence type="ECO:0000256" key="2">
    <source>
        <dbReference type="ARBA" id="ARBA00023125"/>
    </source>
</evidence>
<keyword evidence="2 5" id="KW-0238">DNA-binding</keyword>
<gene>
    <name evidence="9" type="primary">HHEX</name>
    <name evidence="9" type="ORF">BLAG_LOCUS15657</name>
</gene>